<protein>
    <submittedName>
        <fullName evidence="1">Uncharacterized protein</fullName>
    </submittedName>
</protein>
<gene>
    <name evidence="1" type="ORF">GIB67_014854</name>
</gene>
<reference evidence="1 2" key="1">
    <citation type="journal article" date="2020" name="IScience">
        <title>Genome Sequencing of the Endangered Kingdonia uniflora (Circaeasteraceae, Ranunculales) Reveals Potential Mechanisms of Evolutionary Specialization.</title>
        <authorList>
            <person name="Sun Y."/>
            <person name="Deng T."/>
            <person name="Zhang A."/>
            <person name="Moore M.J."/>
            <person name="Landis J.B."/>
            <person name="Lin N."/>
            <person name="Zhang H."/>
            <person name="Zhang X."/>
            <person name="Huang J."/>
            <person name="Zhang X."/>
            <person name="Sun H."/>
            <person name="Wang H."/>
        </authorList>
    </citation>
    <scope>NUCLEOTIDE SEQUENCE [LARGE SCALE GENOMIC DNA]</scope>
    <source>
        <strain evidence="1">TB1705</strain>
        <tissue evidence="1">Leaf</tissue>
    </source>
</reference>
<sequence>SLIHLVSRVGVSTISWLSGVSECTWSDYSWTDTEQVSGFLTSCSRTSTSSYFTDYGKRIKYVFLRK</sequence>
<evidence type="ECO:0000313" key="2">
    <source>
        <dbReference type="Proteomes" id="UP000541444"/>
    </source>
</evidence>
<evidence type="ECO:0000313" key="1">
    <source>
        <dbReference type="EMBL" id="KAF6158060.1"/>
    </source>
</evidence>
<feature type="non-terminal residue" evidence="1">
    <location>
        <position position="1"/>
    </location>
</feature>
<proteinExistence type="predicted"/>
<comment type="caution">
    <text evidence="1">The sequence shown here is derived from an EMBL/GenBank/DDBJ whole genome shotgun (WGS) entry which is preliminary data.</text>
</comment>
<keyword evidence="2" id="KW-1185">Reference proteome</keyword>
<dbReference type="AlphaFoldDB" id="A0A7J7MTE7"/>
<dbReference type="Proteomes" id="UP000541444">
    <property type="component" value="Unassembled WGS sequence"/>
</dbReference>
<accession>A0A7J7MTE7</accession>
<dbReference type="EMBL" id="JACGCM010001237">
    <property type="protein sequence ID" value="KAF6158060.1"/>
    <property type="molecule type" value="Genomic_DNA"/>
</dbReference>
<organism evidence="1 2">
    <name type="scientific">Kingdonia uniflora</name>
    <dbReference type="NCBI Taxonomy" id="39325"/>
    <lineage>
        <taxon>Eukaryota</taxon>
        <taxon>Viridiplantae</taxon>
        <taxon>Streptophyta</taxon>
        <taxon>Embryophyta</taxon>
        <taxon>Tracheophyta</taxon>
        <taxon>Spermatophyta</taxon>
        <taxon>Magnoliopsida</taxon>
        <taxon>Ranunculales</taxon>
        <taxon>Circaeasteraceae</taxon>
        <taxon>Kingdonia</taxon>
    </lineage>
</organism>
<name>A0A7J7MTE7_9MAGN</name>